<dbReference type="Pfam" id="PF02424">
    <property type="entry name" value="ApbE"/>
    <property type="match status" value="1"/>
</dbReference>
<dbReference type="InterPro" id="IPR003374">
    <property type="entry name" value="ApbE-like_sf"/>
</dbReference>
<comment type="cofactor">
    <cofactor evidence="1">
        <name>Mg(2+)</name>
        <dbReference type="ChEBI" id="CHEBI:18420"/>
    </cofactor>
</comment>
<accession>A0A975DKP6</accession>
<evidence type="ECO:0000256" key="7">
    <source>
        <dbReference type="ARBA" id="ARBA00022723"/>
    </source>
</evidence>
<dbReference type="Gene3D" id="3.10.520.10">
    <property type="entry name" value="ApbE-like domains"/>
    <property type="match status" value="1"/>
</dbReference>
<dbReference type="EMBL" id="CP072133">
    <property type="protein sequence ID" value="QTH72126.1"/>
    <property type="molecule type" value="Genomic_DNA"/>
</dbReference>
<dbReference type="Proteomes" id="UP000664904">
    <property type="component" value="Chromosome"/>
</dbReference>
<gene>
    <name evidence="12" type="ORF">J5O05_04355</name>
</gene>
<dbReference type="PANTHER" id="PTHR30040:SF2">
    <property type="entry name" value="FAD:PROTEIN FMN TRANSFERASE"/>
    <property type="match status" value="1"/>
</dbReference>
<evidence type="ECO:0000256" key="8">
    <source>
        <dbReference type="ARBA" id="ARBA00022827"/>
    </source>
</evidence>
<keyword evidence="9" id="KW-0460">Magnesium</keyword>
<evidence type="ECO:0000256" key="3">
    <source>
        <dbReference type="ARBA" id="ARBA00011955"/>
    </source>
</evidence>
<dbReference type="GO" id="GO:0046872">
    <property type="term" value="F:metal ion binding"/>
    <property type="evidence" value="ECO:0007669"/>
    <property type="project" value="UniProtKB-KW"/>
</dbReference>
<sequence length="138" mass="14734">MKLNEYVIVCLDGIAKGYALDLALKSLKRLGCENASINAGGDIKAIGTRRVPIQPKFASHPIGFLQNAAIATSGTYHSESHRSRLMDEKGVIMPAGNEQWSVLAFSAWRADALTKVAAQTQGDEHLLATLGGRLLSSA</sequence>
<comment type="catalytic activity">
    <reaction evidence="11">
        <text>L-threonyl-[protein] + FAD = FMN-L-threonyl-[protein] + AMP + H(+)</text>
        <dbReference type="Rhea" id="RHEA:36847"/>
        <dbReference type="Rhea" id="RHEA-COMP:11060"/>
        <dbReference type="Rhea" id="RHEA-COMP:11061"/>
        <dbReference type="ChEBI" id="CHEBI:15378"/>
        <dbReference type="ChEBI" id="CHEBI:30013"/>
        <dbReference type="ChEBI" id="CHEBI:57692"/>
        <dbReference type="ChEBI" id="CHEBI:74257"/>
        <dbReference type="ChEBI" id="CHEBI:456215"/>
        <dbReference type="EC" id="2.7.1.180"/>
    </reaction>
</comment>
<keyword evidence="7" id="KW-0479">Metal-binding</keyword>
<evidence type="ECO:0000256" key="11">
    <source>
        <dbReference type="ARBA" id="ARBA00048540"/>
    </source>
</evidence>
<evidence type="ECO:0000256" key="2">
    <source>
        <dbReference type="ARBA" id="ARBA00008282"/>
    </source>
</evidence>
<dbReference type="EC" id="2.7.1.180" evidence="3"/>
<keyword evidence="13" id="KW-1185">Reference proteome</keyword>
<evidence type="ECO:0000256" key="10">
    <source>
        <dbReference type="ARBA" id="ARBA00031306"/>
    </source>
</evidence>
<comment type="similarity">
    <text evidence="2">Belongs to the ApbE family.</text>
</comment>
<dbReference type="KEGG" id="pxi:J5O05_04355"/>
<evidence type="ECO:0000313" key="12">
    <source>
        <dbReference type="EMBL" id="QTH72126.1"/>
    </source>
</evidence>
<name>A0A975DKP6_9GAMM</name>
<evidence type="ECO:0000313" key="13">
    <source>
        <dbReference type="Proteomes" id="UP000664904"/>
    </source>
</evidence>
<keyword evidence="6 12" id="KW-0808">Transferase</keyword>
<evidence type="ECO:0000256" key="4">
    <source>
        <dbReference type="ARBA" id="ARBA00016337"/>
    </source>
</evidence>
<proteinExistence type="inferred from homology"/>
<organism evidence="12 13">
    <name type="scientific">Pseudoalteromonas xiamenensis</name>
    <dbReference type="NCBI Taxonomy" id="882626"/>
    <lineage>
        <taxon>Bacteria</taxon>
        <taxon>Pseudomonadati</taxon>
        <taxon>Pseudomonadota</taxon>
        <taxon>Gammaproteobacteria</taxon>
        <taxon>Alteromonadales</taxon>
        <taxon>Pseudoalteromonadaceae</taxon>
        <taxon>Pseudoalteromonas</taxon>
    </lineage>
</organism>
<dbReference type="RefSeq" id="WP_208843748.1">
    <property type="nucleotide sequence ID" value="NZ_CP072133.1"/>
</dbReference>
<evidence type="ECO:0000256" key="1">
    <source>
        <dbReference type="ARBA" id="ARBA00001946"/>
    </source>
</evidence>
<evidence type="ECO:0000256" key="5">
    <source>
        <dbReference type="ARBA" id="ARBA00022630"/>
    </source>
</evidence>
<evidence type="ECO:0000256" key="9">
    <source>
        <dbReference type="ARBA" id="ARBA00022842"/>
    </source>
</evidence>
<dbReference type="InterPro" id="IPR024932">
    <property type="entry name" value="ApbE"/>
</dbReference>
<dbReference type="AlphaFoldDB" id="A0A975DKP6"/>
<dbReference type="SUPFAM" id="SSF143631">
    <property type="entry name" value="ApbE-like"/>
    <property type="match status" value="1"/>
</dbReference>
<dbReference type="PANTHER" id="PTHR30040">
    <property type="entry name" value="THIAMINE BIOSYNTHESIS LIPOPROTEIN APBE"/>
    <property type="match status" value="1"/>
</dbReference>
<reference evidence="12" key="1">
    <citation type="submission" date="2021-03" db="EMBL/GenBank/DDBJ databases">
        <title>Complete Genome of Pseudoalteromonas xiamenensis STKMTI.2, a new potential marine bacterium producing anti-Vibrio compounds.</title>
        <authorList>
            <person name="Handayani D.P."/>
            <person name="Isnansetyo A."/>
            <person name="Istiqomah I."/>
            <person name="Jumina J."/>
        </authorList>
    </citation>
    <scope>NUCLEOTIDE SEQUENCE</scope>
    <source>
        <strain evidence="12">STKMTI.2</strain>
    </source>
</reference>
<protein>
    <recommendedName>
        <fullName evidence="4">FAD:protein FMN transferase</fullName>
        <ecNumber evidence="3">2.7.1.180</ecNumber>
    </recommendedName>
    <alternativeName>
        <fullName evidence="10">Flavin transferase</fullName>
    </alternativeName>
</protein>
<keyword evidence="5" id="KW-0285">Flavoprotein</keyword>
<keyword evidence="8" id="KW-0274">FAD</keyword>
<dbReference type="GO" id="GO:0016740">
    <property type="term" value="F:transferase activity"/>
    <property type="evidence" value="ECO:0007669"/>
    <property type="project" value="UniProtKB-KW"/>
</dbReference>
<evidence type="ECO:0000256" key="6">
    <source>
        <dbReference type="ARBA" id="ARBA00022679"/>
    </source>
</evidence>